<name>A0A0M3JNW7_ANISI</name>
<sequence length="106" mass="12473">MSLSLRDERTDWTETTEKFQIFEVVLEDLAIQLMNVMQQDPRYVPNPPGAMQIDSPKDEDAWEMLSSVMDVFEQHMEQKEVSERAAAILKISFILNKLMRRNRLVE</sequence>
<dbReference type="Proteomes" id="UP000267096">
    <property type="component" value="Unassembled WGS sequence"/>
</dbReference>
<evidence type="ECO:0000313" key="1">
    <source>
        <dbReference type="EMBL" id="VDK36758.1"/>
    </source>
</evidence>
<proteinExistence type="predicted"/>
<dbReference type="AlphaFoldDB" id="A0A0M3JNW7"/>
<gene>
    <name evidence="1" type="ORF">ASIM_LOCUS9097</name>
</gene>
<dbReference type="OrthoDB" id="5835493at2759"/>
<reference evidence="1 2" key="2">
    <citation type="submission" date="2018-11" db="EMBL/GenBank/DDBJ databases">
        <authorList>
            <consortium name="Pathogen Informatics"/>
        </authorList>
    </citation>
    <scope>NUCLEOTIDE SEQUENCE [LARGE SCALE GENOMIC DNA]</scope>
</reference>
<evidence type="ECO:0000313" key="2">
    <source>
        <dbReference type="Proteomes" id="UP000267096"/>
    </source>
</evidence>
<keyword evidence="2" id="KW-1185">Reference proteome</keyword>
<accession>A0A0M3JNW7</accession>
<organism evidence="3">
    <name type="scientific">Anisakis simplex</name>
    <name type="common">Herring worm</name>
    <dbReference type="NCBI Taxonomy" id="6269"/>
    <lineage>
        <taxon>Eukaryota</taxon>
        <taxon>Metazoa</taxon>
        <taxon>Ecdysozoa</taxon>
        <taxon>Nematoda</taxon>
        <taxon>Chromadorea</taxon>
        <taxon>Rhabditida</taxon>
        <taxon>Spirurina</taxon>
        <taxon>Ascaridomorpha</taxon>
        <taxon>Ascaridoidea</taxon>
        <taxon>Anisakidae</taxon>
        <taxon>Anisakis</taxon>
        <taxon>Anisakis simplex complex</taxon>
    </lineage>
</organism>
<reference evidence="3" key="1">
    <citation type="submission" date="2017-02" db="UniProtKB">
        <authorList>
            <consortium name="WormBaseParasite"/>
        </authorList>
    </citation>
    <scope>IDENTIFICATION</scope>
</reference>
<dbReference type="EMBL" id="UYRR01026674">
    <property type="protein sequence ID" value="VDK36758.1"/>
    <property type="molecule type" value="Genomic_DNA"/>
</dbReference>
<protein>
    <submittedName>
        <fullName evidence="3">Gag-pol polyprotein</fullName>
    </submittedName>
</protein>
<evidence type="ECO:0000313" key="3">
    <source>
        <dbReference type="WBParaSite" id="ASIM_0000935901-mRNA-1"/>
    </source>
</evidence>
<dbReference type="WBParaSite" id="ASIM_0000935901-mRNA-1">
    <property type="protein sequence ID" value="ASIM_0000935901-mRNA-1"/>
    <property type="gene ID" value="ASIM_0000935901"/>
</dbReference>